<evidence type="ECO:0000256" key="1">
    <source>
        <dbReference type="ARBA" id="ARBA00005593"/>
    </source>
</evidence>
<dbReference type="STRING" id="1806994.A0A507BSL9"/>
<dbReference type="Gene3D" id="3.50.50.60">
    <property type="entry name" value="FAD/NAD(P)-binding domain"/>
    <property type="match status" value="1"/>
</dbReference>
<dbReference type="GO" id="GO:0005968">
    <property type="term" value="C:Rab-protein geranylgeranyltransferase complex"/>
    <property type="evidence" value="ECO:0007669"/>
    <property type="project" value="TreeGrafter"/>
</dbReference>
<name>A0A507BSL9_9FUNG</name>
<dbReference type="AlphaFoldDB" id="A0A507BSL9"/>
<organism evidence="2 3">
    <name type="scientific">Synchytrium microbalum</name>
    <dbReference type="NCBI Taxonomy" id="1806994"/>
    <lineage>
        <taxon>Eukaryota</taxon>
        <taxon>Fungi</taxon>
        <taxon>Fungi incertae sedis</taxon>
        <taxon>Chytridiomycota</taxon>
        <taxon>Chytridiomycota incertae sedis</taxon>
        <taxon>Chytridiomycetes</taxon>
        <taxon>Synchytriales</taxon>
        <taxon>Synchytriaceae</taxon>
        <taxon>Synchytrium</taxon>
    </lineage>
</organism>
<dbReference type="GO" id="GO:0016192">
    <property type="term" value="P:vesicle-mediated transport"/>
    <property type="evidence" value="ECO:0007669"/>
    <property type="project" value="TreeGrafter"/>
</dbReference>
<evidence type="ECO:0000313" key="2">
    <source>
        <dbReference type="EMBL" id="TPX30139.1"/>
    </source>
</evidence>
<dbReference type="GO" id="GO:0005829">
    <property type="term" value="C:cytosol"/>
    <property type="evidence" value="ECO:0007669"/>
    <property type="project" value="TreeGrafter"/>
</dbReference>
<sequence>MAVDESFDCVLIGTGVTESLVAASLSRAGKRVLHLDDWDVYGSEYAALNLRALLTFLNSVDDTKGSKPTVSHSFSNVDIQIHVPQRVSEAAREDEEAFHQQVVEYLQRHPDLVNVAAKSLSNESTETSAIHAYLTGTSNEASTVTLNKISVLFELLQQHRQWSLELTPKVFLARGDMVELLISSGASRYVEFKALEGVYMCSPNGIDRVPGSKEDVFADNSVSLIEKRRLMRFMTSALTFQDHPDETIDYETQPFDQFLEAQQIGARMREVIIHALAMSDRSDISTAQGLELSNRQVQSLGRFGRTAYLCALYGAGAELSQGFCRMSAVYGGTYMLNYALESITRTSESKWKVTGVDGTTFSSPCLVASASHAALVKDSTAESENISRLMLILDGSVHTDANLTISVFPPTREYAIYGIQHSFDTNSCPLGKNVLYLMTRAYDGAKDELMAAASKLANLHEAGESTKPNCLLSIFYNQRRIVAPTPSLLDSAMYCSTPGAGLDLDDCVEEAKRIFTIVCGEEAVFMPALASEESVE</sequence>
<comment type="similarity">
    <text evidence="1">Belongs to the Rab GDI family.</text>
</comment>
<dbReference type="InterPro" id="IPR018203">
    <property type="entry name" value="GDP_dissociation_inhibitor"/>
</dbReference>
<dbReference type="Proteomes" id="UP000319731">
    <property type="component" value="Unassembled WGS sequence"/>
</dbReference>
<accession>A0A507BSL9</accession>
<dbReference type="FunFam" id="1.10.405.10:FF:000003">
    <property type="entry name" value="Rab proteins geranylgeranyltransferase component A"/>
    <property type="match status" value="1"/>
</dbReference>
<dbReference type="PANTHER" id="PTHR11787">
    <property type="entry name" value="RAB GDP-DISSOCIATION INHIBITOR"/>
    <property type="match status" value="1"/>
</dbReference>
<dbReference type="PRINTS" id="PR00891">
    <property type="entry name" value="RABGDIREP"/>
</dbReference>
<dbReference type="Gene3D" id="3.30.519.10">
    <property type="entry name" value="Guanine Nucleotide Dissociation Inhibitor, domain 2"/>
    <property type="match status" value="1"/>
</dbReference>
<dbReference type="EMBL" id="QEAO01000092">
    <property type="protein sequence ID" value="TPX30139.1"/>
    <property type="molecule type" value="Genomic_DNA"/>
</dbReference>
<dbReference type="GO" id="GO:0005092">
    <property type="term" value="F:GDP-dissociation inhibitor activity"/>
    <property type="evidence" value="ECO:0007669"/>
    <property type="project" value="InterPro"/>
</dbReference>
<protein>
    <recommendedName>
        <fullName evidence="4">Rab proteins geranylgeranyltransferase component</fullName>
    </recommendedName>
</protein>
<dbReference type="SUPFAM" id="SSF51905">
    <property type="entry name" value="FAD/NAD(P)-binding domain"/>
    <property type="match status" value="1"/>
</dbReference>
<evidence type="ECO:0008006" key="4">
    <source>
        <dbReference type="Google" id="ProtNLM"/>
    </source>
</evidence>
<comment type="caution">
    <text evidence="2">The sequence shown here is derived from an EMBL/GenBank/DDBJ whole genome shotgun (WGS) entry which is preliminary data.</text>
</comment>
<dbReference type="PANTHER" id="PTHR11787:SF4">
    <property type="entry name" value="CHM, RAB ESCORT PROTEIN 1"/>
    <property type="match status" value="1"/>
</dbReference>
<reference evidence="2 3" key="1">
    <citation type="journal article" date="2019" name="Sci. Rep.">
        <title>Comparative genomics of chytrid fungi reveal insights into the obligate biotrophic and pathogenic lifestyle of Synchytrium endobioticum.</title>
        <authorList>
            <person name="van de Vossenberg B.T.L.H."/>
            <person name="Warris S."/>
            <person name="Nguyen H.D.T."/>
            <person name="van Gent-Pelzer M.P.E."/>
            <person name="Joly D.L."/>
            <person name="van de Geest H.C."/>
            <person name="Bonants P.J.M."/>
            <person name="Smith D.S."/>
            <person name="Levesque C.A."/>
            <person name="van der Lee T.A.J."/>
        </authorList>
    </citation>
    <scope>NUCLEOTIDE SEQUENCE [LARGE SCALE GENOMIC DNA]</scope>
    <source>
        <strain evidence="2 3">JEL517</strain>
    </source>
</reference>
<dbReference type="GeneID" id="42007452"/>
<dbReference type="Pfam" id="PF00996">
    <property type="entry name" value="GDI"/>
    <property type="match status" value="2"/>
</dbReference>
<keyword evidence="3" id="KW-1185">Reference proteome</keyword>
<dbReference type="OrthoDB" id="9446342at2759"/>
<dbReference type="GO" id="GO:0005634">
    <property type="term" value="C:nucleus"/>
    <property type="evidence" value="ECO:0007669"/>
    <property type="project" value="TreeGrafter"/>
</dbReference>
<dbReference type="GO" id="GO:0007264">
    <property type="term" value="P:small GTPase-mediated signal transduction"/>
    <property type="evidence" value="ECO:0007669"/>
    <property type="project" value="InterPro"/>
</dbReference>
<proteinExistence type="inferred from homology"/>
<dbReference type="RefSeq" id="XP_031021870.1">
    <property type="nucleotide sequence ID" value="XM_031172155.1"/>
</dbReference>
<evidence type="ECO:0000313" key="3">
    <source>
        <dbReference type="Proteomes" id="UP000319731"/>
    </source>
</evidence>
<gene>
    <name evidence="2" type="ORF">SmJEL517_g06229</name>
</gene>
<dbReference type="Gene3D" id="1.10.405.10">
    <property type="entry name" value="Guanine Nucleotide Dissociation Inhibitor, domain 1"/>
    <property type="match status" value="1"/>
</dbReference>
<dbReference type="InterPro" id="IPR036188">
    <property type="entry name" value="FAD/NAD-bd_sf"/>
</dbReference>